<proteinExistence type="predicted"/>
<name>A0A0F9FHA8_9ZZZZ</name>
<protein>
    <submittedName>
        <fullName evidence="1">Uncharacterized protein</fullName>
    </submittedName>
</protein>
<dbReference type="AlphaFoldDB" id="A0A0F9FHA8"/>
<reference evidence="1" key="1">
    <citation type="journal article" date="2015" name="Nature">
        <title>Complex archaea that bridge the gap between prokaryotes and eukaryotes.</title>
        <authorList>
            <person name="Spang A."/>
            <person name="Saw J.H."/>
            <person name="Jorgensen S.L."/>
            <person name="Zaremba-Niedzwiedzka K."/>
            <person name="Martijn J."/>
            <person name="Lind A.E."/>
            <person name="van Eijk R."/>
            <person name="Schleper C."/>
            <person name="Guy L."/>
            <person name="Ettema T.J."/>
        </authorList>
    </citation>
    <scope>NUCLEOTIDE SEQUENCE</scope>
</reference>
<dbReference type="EMBL" id="LAZR01021319">
    <property type="protein sequence ID" value="KKL85754.1"/>
    <property type="molecule type" value="Genomic_DNA"/>
</dbReference>
<organism evidence="1">
    <name type="scientific">marine sediment metagenome</name>
    <dbReference type="NCBI Taxonomy" id="412755"/>
    <lineage>
        <taxon>unclassified sequences</taxon>
        <taxon>metagenomes</taxon>
        <taxon>ecological metagenomes</taxon>
    </lineage>
</organism>
<comment type="caution">
    <text evidence="1">The sequence shown here is derived from an EMBL/GenBank/DDBJ whole genome shotgun (WGS) entry which is preliminary data.</text>
</comment>
<gene>
    <name evidence="1" type="ORF">LCGC14_1951600</name>
</gene>
<accession>A0A0F9FHA8</accession>
<evidence type="ECO:0000313" key="1">
    <source>
        <dbReference type="EMBL" id="KKL85754.1"/>
    </source>
</evidence>
<feature type="non-terminal residue" evidence="1">
    <location>
        <position position="38"/>
    </location>
</feature>
<sequence>MKLTLHRHDLRSEFEDISFRESSFEHFNEDAQRAIIAV</sequence>